<dbReference type="PANTHER" id="PTHR11036">
    <property type="entry name" value="SEMAPHORIN"/>
    <property type="match status" value="1"/>
</dbReference>
<comment type="subcellular location">
    <subcellularLocation>
        <location evidence="1">Membrane</location>
    </subcellularLocation>
</comment>
<evidence type="ECO:0000259" key="8">
    <source>
        <dbReference type="PROSITE" id="PS51004"/>
    </source>
</evidence>
<feature type="compositionally biased region" description="Gly residues" evidence="6">
    <location>
        <begin position="629"/>
        <end position="642"/>
    </location>
</feature>
<keyword evidence="3" id="KW-1015">Disulfide bond</keyword>
<dbReference type="Gene3D" id="3.30.1680.10">
    <property type="entry name" value="ligand-binding face of the semaphorins, domain 2"/>
    <property type="match status" value="1"/>
</dbReference>
<feature type="domain" description="Sema" evidence="8">
    <location>
        <begin position="1"/>
        <end position="362"/>
    </location>
</feature>
<feature type="compositionally biased region" description="Polar residues" evidence="6">
    <location>
        <begin position="745"/>
        <end position="757"/>
    </location>
</feature>
<dbReference type="Gene3D" id="2.130.10.10">
    <property type="entry name" value="YVTN repeat-like/Quinoprotein amine dehydrogenase"/>
    <property type="match status" value="1"/>
</dbReference>
<reference evidence="9 10" key="1">
    <citation type="submission" date="2024-09" db="EMBL/GenBank/DDBJ databases">
        <title>A chromosome-level genome assembly of Gray's grenadier anchovy, Coilia grayii.</title>
        <authorList>
            <person name="Fu Z."/>
        </authorList>
    </citation>
    <scope>NUCLEOTIDE SEQUENCE [LARGE SCALE GENOMIC DNA]</scope>
    <source>
        <strain evidence="9">G4</strain>
        <tissue evidence="9">Muscle</tissue>
    </source>
</reference>
<feature type="region of interest" description="Disordered" evidence="6">
    <location>
        <begin position="610"/>
        <end position="642"/>
    </location>
</feature>
<evidence type="ECO:0000256" key="7">
    <source>
        <dbReference type="SAM" id="Phobius"/>
    </source>
</evidence>
<dbReference type="EMBL" id="JBHFQA010000021">
    <property type="protein sequence ID" value="KAL2080665.1"/>
    <property type="molecule type" value="Genomic_DNA"/>
</dbReference>
<dbReference type="SUPFAM" id="SSF103575">
    <property type="entry name" value="Plexin repeat"/>
    <property type="match status" value="1"/>
</dbReference>
<dbReference type="InterPro" id="IPR036352">
    <property type="entry name" value="Semap_dom_sf"/>
</dbReference>
<keyword evidence="2 7" id="KW-0472">Membrane</keyword>
<dbReference type="SMART" id="SM00630">
    <property type="entry name" value="Sema"/>
    <property type="match status" value="1"/>
</dbReference>
<dbReference type="InterPro" id="IPR015943">
    <property type="entry name" value="WD40/YVTN_repeat-like_dom_sf"/>
</dbReference>
<evidence type="ECO:0000256" key="6">
    <source>
        <dbReference type="SAM" id="MobiDB-lite"/>
    </source>
</evidence>
<keyword evidence="10" id="KW-1185">Reference proteome</keyword>
<dbReference type="PANTHER" id="PTHR11036:SF145">
    <property type="entry name" value="SEMAPHORIN-4A ISOFORM X1-RELATED"/>
    <property type="match status" value="1"/>
</dbReference>
<gene>
    <name evidence="9" type="ORF">ACEWY4_024458</name>
</gene>
<evidence type="ECO:0000256" key="2">
    <source>
        <dbReference type="ARBA" id="ARBA00023136"/>
    </source>
</evidence>
<protein>
    <recommendedName>
        <fullName evidence="8">Sema domain-containing protein</fullName>
    </recommendedName>
</protein>
<evidence type="ECO:0000313" key="10">
    <source>
        <dbReference type="Proteomes" id="UP001591681"/>
    </source>
</evidence>
<keyword evidence="4" id="KW-0325">Glycoprotein</keyword>
<dbReference type="GO" id="GO:0016020">
    <property type="term" value="C:membrane"/>
    <property type="evidence" value="ECO:0007669"/>
    <property type="project" value="UniProtKB-SubCell"/>
</dbReference>
<name>A0ABD1J2E3_9TELE</name>
<accession>A0ABD1J2E3</accession>
<feature type="transmembrane region" description="Helical" evidence="7">
    <location>
        <begin position="657"/>
        <end position="677"/>
    </location>
</feature>
<dbReference type="GO" id="GO:0007411">
    <property type="term" value="P:axon guidance"/>
    <property type="evidence" value="ECO:0007669"/>
    <property type="project" value="UniProtKB-ARBA"/>
</dbReference>
<dbReference type="SMART" id="SM00423">
    <property type="entry name" value="PSI"/>
    <property type="match status" value="1"/>
</dbReference>
<dbReference type="InterPro" id="IPR001627">
    <property type="entry name" value="Semap_dom"/>
</dbReference>
<feature type="compositionally biased region" description="Low complexity" evidence="6">
    <location>
        <begin position="525"/>
        <end position="537"/>
    </location>
</feature>
<evidence type="ECO:0000256" key="3">
    <source>
        <dbReference type="ARBA" id="ARBA00023157"/>
    </source>
</evidence>
<dbReference type="InterPro" id="IPR027231">
    <property type="entry name" value="Semaphorin"/>
</dbReference>
<organism evidence="9 10">
    <name type="scientific">Coilia grayii</name>
    <name type="common">Gray's grenadier anchovy</name>
    <dbReference type="NCBI Taxonomy" id="363190"/>
    <lineage>
        <taxon>Eukaryota</taxon>
        <taxon>Metazoa</taxon>
        <taxon>Chordata</taxon>
        <taxon>Craniata</taxon>
        <taxon>Vertebrata</taxon>
        <taxon>Euteleostomi</taxon>
        <taxon>Actinopterygii</taxon>
        <taxon>Neopterygii</taxon>
        <taxon>Teleostei</taxon>
        <taxon>Clupei</taxon>
        <taxon>Clupeiformes</taxon>
        <taxon>Clupeoidei</taxon>
        <taxon>Engraulidae</taxon>
        <taxon>Coilinae</taxon>
        <taxon>Coilia</taxon>
    </lineage>
</organism>
<evidence type="ECO:0000313" key="9">
    <source>
        <dbReference type="EMBL" id="KAL2080665.1"/>
    </source>
</evidence>
<proteinExistence type="predicted"/>
<keyword evidence="7" id="KW-0812">Transmembrane</keyword>
<feature type="region of interest" description="Disordered" evidence="6">
    <location>
        <begin position="685"/>
        <end position="757"/>
    </location>
</feature>
<dbReference type="SUPFAM" id="SSF101912">
    <property type="entry name" value="Sema domain"/>
    <property type="match status" value="1"/>
</dbReference>
<dbReference type="PROSITE" id="PS51004">
    <property type="entry name" value="SEMA"/>
    <property type="match status" value="1"/>
</dbReference>
<evidence type="ECO:0000256" key="4">
    <source>
        <dbReference type="ARBA" id="ARBA00023180"/>
    </source>
</evidence>
<feature type="compositionally biased region" description="Basic and acidic residues" evidence="6">
    <location>
        <begin position="568"/>
        <end position="578"/>
    </location>
</feature>
<keyword evidence="7" id="KW-1133">Transmembrane helix</keyword>
<feature type="compositionally biased region" description="Polar residues" evidence="6">
    <location>
        <begin position="514"/>
        <end position="524"/>
    </location>
</feature>
<comment type="caution">
    <text evidence="9">The sequence shown here is derived from an EMBL/GenBank/DDBJ whole genome shotgun (WGS) entry which is preliminary data.</text>
</comment>
<dbReference type="InterPro" id="IPR016201">
    <property type="entry name" value="PSI"/>
</dbReference>
<dbReference type="Pfam" id="PF01403">
    <property type="entry name" value="Sema"/>
    <property type="match status" value="1"/>
</dbReference>
<sequence length="757" mass="82383">MYACGTFAFSPRCTYISSETFSLVFGTSGKPEEGRGRCPYDPYQKNTAITVDGELYTGTVADYRGNRPVISRHLSEGSHVDLKLDDTLGWLEDPTFISSSYIPSEDKVYFFFSEVGREYDFIDKLTVSRVAQVCTSDVGGQRTLQRRWTTFAKAQLLCQSQGELPYNVLEDMFTLQPPEGAPEEGTLFYGIFSSQWAVNSGRSAVCVFSLDDIKAVFAGNYKVLNRDTLRWSTRVQEKVANPGSCGLHNASDNTLRFVKENFLTDESVGPSGQRISMVSPAYHYSNIAVQRVRGAKGRNYTVLYLLTDLGYLHKTVLLESGAHIVEEVQVFQQPQPVKNLLLAVSKGAVYVGSSEGVVEVPLANCSFYWSCEQCVLARDPFCGWDPSLRICTDITNIQSNPAQDVEKGNVRDECRLLPLSPRSSFMPLRPPTGEQVSVSLNEVVRLQCPEASRLARRHWERPNSRLSPDLYLQQDDGSLRFLATPISLGHYLCVSVENGFQQVLAVYQVKQKSSGGMGGLTTSQPGVVAGGSSSAPSHTTQARRPTAEPGRARGRGPLPTSAWGPWRTDGKGRGREVTPRALAPQETPGATLHKTSRNFTFWLSPALSEETSTKARAPVGVTPTKETSGSGGDVGVRTGGDGEQQLQANTPCYLQELVVVSVLLVLSASLLLTLGLYGMRQRCRSRTAPQACARRDAERGGSASGGGASTPQEREALRGSPRQAKRNGQAHNNGKGPVTLCNGLANGSNGHLPNTPI</sequence>
<comment type="caution">
    <text evidence="5">Lacks conserved residue(s) required for the propagation of feature annotation.</text>
</comment>
<evidence type="ECO:0000256" key="5">
    <source>
        <dbReference type="PROSITE-ProRule" id="PRU00352"/>
    </source>
</evidence>
<dbReference type="AlphaFoldDB" id="A0ABD1J2E3"/>
<dbReference type="InterPro" id="IPR002165">
    <property type="entry name" value="Plexin_repeat"/>
</dbReference>
<dbReference type="Proteomes" id="UP001591681">
    <property type="component" value="Unassembled WGS sequence"/>
</dbReference>
<feature type="region of interest" description="Disordered" evidence="6">
    <location>
        <begin position="514"/>
        <end position="591"/>
    </location>
</feature>
<dbReference type="Pfam" id="PF01437">
    <property type="entry name" value="PSI"/>
    <property type="match status" value="1"/>
</dbReference>
<evidence type="ECO:0000256" key="1">
    <source>
        <dbReference type="ARBA" id="ARBA00004370"/>
    </source>
</evidence>